<feature type="domain" description="Tryptophan synthase beta chain-like PALP" evidence="7">
    <location>
        <begin position="102"/>
        <end position="318"/>
    </location>
</feature>
<dbReference type="FunFam" id="3.40.50.1100:FF:000036">
    <property type="entry name" value="Threonine synthase like 2"/>
    <property type="match status" value="1"/>
</dbReference>
<evidence type="ECO:0000259" key="8">
    <source>
        <dbReference type="Pfam" id="PF14821"/>
    </source>
</evidence>
<dbReference type="InterPro" id="IPR004450">
    <property type="entry name" value="Thr_synthase-like"/>
</dbReference>
<keyword evidence="4 6" id="KW-0663">Pyridoxal phosphate</keyword>
<comment type="caution">
    <text evidence="9">The sequence shown here is derived from an EMBL/GenBank/DDBJ whole genome shotgun (WGS) entry which is preliminary data.</text>
</comment>
<dbReference type="PANTHER" id="PTHR42690:SF1">
    <property type="entry name" value="THREONINE SYNTHASE-LIKE 2"/>
    <property type="match status" value="1"/>
</dbReference>
<gene>
    <name evidence="9" type="ORF">PACLA_8A070543</name>
</gene>
<dbReference type="EMBL" id="CACRXK020012491">
    <property type="protein sequence ID" value="CAB4023426.1"/>
    <property type="molecule type" value="Genomic_DNA"/>
</dbReference>
<dbReference type="Gene3D" id="3.40.50.1100">
    <property type="match status" value="2"/>
</dbReference>
<evidence type="ECO:0000256" key="4">
    <source>
        <dbReference type="ARBA" id="ARBA00022898"/>
    </source>
</evidence>
<comment type="similarity">
    <text evidence="2">Belongs to the threonine synthase family.</text>
</comment>
<dbReference type="InterPro" id="IPR051166">
    <property type="entry name" value="Threonine_Synthase"/>
</dbReference>
<name>A0A7D9J710_PARCT</name>
<dbReference type="InterPro" id="IPR036052">
    <property type="entry name" value="TrpB-like_PALP_sf"/>
</dbReference>
<dbReference type="GO" id="GO:0016829">
    <property type="term" value="F:lyase activity"/>
    <property type="evidence" value="ECO:0007669"/>
    <property type="project" value="UniProtKB-KW"/>
</dbReference>
<proteinExistence type="inferred from homology"/>
<dbReference type="Pfam" id="PF14821">
    <property type="entry name" value="Thr_synth_N"/>
    <property type="match status" value="1"/>
</dbReference>
<evidence type="ECO:0000256" key="6">
    <source>
        <dbReference type="PIRSR" id="PIRSR604450-51"/>
    </source>
</evidence>
<feature type="domain" description="Threonine synthase N-terminal" evidence="8">
    <location>
        <begin position="2"/>
        <end position="81"/>
    </location>
</feature>
<evidence type="ECO:0000256" key="1">
    <source>
        <dbReference type="ARBA" id="ARBA00001933"/>
    </source>
</evidence>
<dbReference type="PANTHER" id="PTHR42690">
    <property type="entry name" value="THREONINE SYNTHASE FAMILY MEMBER"/>
    <property type="match status" value="1"/>
</dbReference>
<evidence type="ECO:0000256" key="2">
    <source>
        <dbReference type="ARBA" id="ARBA00005517"/>
    </source>
</evidence>
<dbReference type="InterPro" id="IPR037158">
    <property type="entry name" value="Thr_synth_N_sf"/>
</dbReference>
<dbReference type="OrthoDB" id="5203861at2759"/>
<dbReference type="Pfam" id="PF00291">
    <property type="entry name" value="PALP"/>
    <property type="match status" value="1"/>
</dbReference>
<dbReference type="GO" id="GO:0030170">
    <property type="term" value="F:pyridoxal phosphate binding"/>
    <property type="evidence" value="ECO:0007669"/>
    <property type="project" value="TreeGrafter"/>
</dbReference>
<dbReference type="Proteomes" id="UP001152795">
    <property type="component" value="Unassembled WGS sequence"/>
</dbReference>
<evidence type="ECO:0000256" key="5">
    <source>
        <dbReference type="ARBA" id="ARBA00023239"/>
    </source>
</evidence>
<dbReference type="AlphaFoldDB" id="A0A7D9J710"/>
<dbReference type="InterPro" id="IPR029144">
    <property type="entry name" value="Thr_synth_N"/>
</dbReference>
<dbReference type="Gene3D" id="3.90.1380.10">
    <property type="entry name" value="Threonine synthase, N-terminal domain"/>
    <property type="match status" value="1"/>
</dbReference>
<evidence type="ECO:0000259" key="7">
    <source>
        <dbReference type="Pfam" id="PF00291"/>
    </source>
</evidence>
<sequence>MRYCSTRGQVNNKSFEEILFNNFTSNGGMFMPESVPNVDSKTLQQWSKLSYVEMCKTISRLFISEEEIPTADLNGIITAAFTNVFDHEEIIPVQKVVGDVHVAELWHGPTLAFKDLALTCVTQFIEYFNKKNSCHVTALVATSGDTGSSAIESVRSFKNIDIICLFPKGACSNVQELQMTTILDENVHVFSAEGNSDDLDIVLQSILKKPDLVKKYNLCTINSGNWARIMIQIVHYFYVYFQVCNNPGDKVHIIVPTGAMGNVTAGCIAYLMGLPIKITCTTNINDTVHRAITHGEYCPKQASITIAPAMDIQVPSNFERVIFLFSGAKEVQEFLSSYEKNGKSEVPQEARKKMSAVLSSHSVSHEEMVNIMKQSWLEWKYLIDPHTATGMHFACNKNSVENASCCGHVVLSTAHMDKFLETLAMLNIPHQPSEKVQHLSEKPTKFKELRKGENWREIILNTIFAIDENYKNLS</sequence>
<dbReference type="GO" id="GO:0046360">
    <property type="term" value="P:2-oxobutyrate biosynthetic process"/>
    <property type="evidence" value="ECO:0007669"/>
    <property type="project" value="TreeGrafter"/>
</dbReference>
<accession>A0A7D9J710</accession>
<dbReference type="FunFam" id="3.90.1380.10:FF:000003">
    <property type="entry name" value="THR4p Threonine synthase"/>
    <property type="match status" value="1"/>
</dbReference>
<comment type="cofactor">
    <cofactor evidence="1 6">
        <name>pyridoxal 5'-phosphate</name>
        <dbReference type="ChEBI" id="CHEBI:597326"/>
    </cofactor>
</comment>
<keyword evidence="10" id="KW-1185">Reference proteome</keyword>
<dbReference type="InterPro" id="IPR001926">
    <property type="entry name" value="TrpB-like_PALP"/>
</dbReference>
<evidence type="ECO:0000313" key="9">
    <source>
        <dbReference type="EMBL" id="CAB4023426.1"/>
    </source>
</evidence>
<reference evidence="9" key="1">
    <citation type="submission" date="2020-04" db="EMBL/GenBank/DDBJ databases">
        <authorList>
            <person name="Alioto T."/>
            <person name="Alioto T."/>
            <person name="Gomez Garrido J."/>
        </authorList>
    </citation>
    <scope>NUCLEOTIDE SEQUENCE</scope>
    <source>
        <strain evidence="9">A484AB</strain>
    </source>
</reference>
<organism evidence="9 10">
    <name type="scientific">Paramuricea clavata</name>
    <name type="common">Red gorgonian</name>
    <name type="synonym">Violescent sea-whip</name>
    <dbReference type="NCBI Taxonomy" id="317549"/>
    <lineage>
        <taxon>Eukaryota</taxon>
        <taxon>Metazoa</taxon>
        <taxon>Cnidaria</taxon>
        <taxon>Anthozoa</taxon>
        <taxon>Octocorallia</taxon>
        <taxon>Malacalcyonacea</taxon>
        <taxon>Plexauridae</taxon>
        <taxon>Paramuricea</taxon>
    </lineage>
</organism>
<dbReference type="NCBIfam" id="TIGR00260">
    <property type="entry name" value="thrC"/>
    <property type="match status" value="1"/>
</dbReference>
<dbReference type="GO" id="GO:0009071">
    <property type="term" value="P:serine family amino acid catabolic process"/>
    <property type="evidence" value="ECO:0007669"/>
    <property type="project" value="TreeGrafter"/>
</dbReference>
<keyword evidence="5" id="KW-0456">Lyase</keyword>
<feature type="modified residue" description="N6-(pyridoxal phosphate)lysine" evidence="6">
    <location>
        <position position="114"/>
    </location>
</feature>
<evidence type="ECO:0000256" key="3">
    <source>
        <dbReference type="ARBA" id="ARBA00021942"/>
    </source>
</evidence>
<evidence type="ECO:0000313" key="10">
    <source>
        <dbReference type="Proteomes" id="UP001152795"/>
    </source>
</evidence>
<dbReference type="SUPFAM" id="SSF53686">
    <property type="entry name" value="Tryptophan synthase beta subunit-like PLP-dependent enzymes"/>
    <property type="match status" value="1"/>
</dbReference>
<protein>
    <recommendedName>
        <fullName evidence="3">Threonine synthase-like 2</fullName>
    </recommendedName>
</protein>